<dbReference type="Pfam" id="PF12838">
    <property type="entry name" value="Fer4_7"/>
    <property type="match status" value="1"/>
</dbReference>
<evidence type="ECO:0000256" key="4">
    <source>
        <dbReference type="ARBA" id="ARBA00023014"/>
    </source>
</evidence>
<dbReference type="InterPro" id="IPR006058">
    <property type="entry name" value="2Fe2S_fd_BS"/>
</dbReference>
<dbReference type="PROSITE" id="PS00197">
    <property type="entry name" value="2FE2S_FER_1"/>
    <property type="match status" value="1"/>
</dbReference>
<proteinExistence type="predicted"/>
<dbReference type="InterPro" id="IPR036010">
    <property type="entry name" value="2Fe-2S_ferredoxin-like_sf"/>
</dbReference>
<organism evidence="6 7">
    <name type="scientific">Candidatus Nitronereus thalassa</name>
    <dbReference type="NCBI Taxonomy" id="3020898"/>
    <lineage>
        <taxon>Bacteria</taxon>
        <taxon>Pseudomonadati</taxon>
        <taxon>Nitrospirota</taxon>
        <taxon>Nitrospiria</taxon>
        <taxon>Nitrospirales</taxon>
        <taxon>Nitrospiraceae</taxon>
        <taxon>Candidatus Nitronereus</taxon>
    </lineage>
</organism>
<protein>
    <submittedName>
        <fullName evidence="6">2Fe-2S iron-sulfur cluster-binding protein</fullName>
    </submittedName>
</protein>
<dbReference type="Pfam" id="PF13510">
    <property type="entry name" value="Fer2_4"/>
    <property type="match status" value="1"/>
</dbReference>
<dbReference type="InterPro" id="IPR017900">
    <property type="entry name" value="4Fe4S_Fe_S_CS"/>
</dbReference>
<dbReference type="InterPro" id="IPR042204">
    <property type="entry name" value="2Fe-2S-bd_N"/>
</dbReference>
<keyword evidence="3" id="KW-0408">Iron</keyword>
<evidence type="ECO:0000259" key="5">
    <source>
        <dbReference type="PROSITE" id="PS51379"/>
    </source>
</evidence>
<dbReference type="InterPro" id="IPR017896">
    <property type="entry name" value="4Fe4S_Fe-S-bd"/>
</dbReference>
<evidence type="ECO:0000256" key="1">
    <source>
        <dbReference type="ARBA" id="ARBA00022723"/>
    </source>
</evidence>
<dbReference type="SUPFAM" id="SSF46548">
    <property type="entry name" value="alpha-helical ferredoxin"/>
    <property type="match status" value="1"/>
</dbReference>
<dbReference type="SUPFAM" id="SSF54292">
    <property type="entry name" value="2Fe-2S ferredoxin-like"/>
    <property type="match status" value="1"/>
</dbReference>
<keyword evidence="4" id="KW-0411">Iron-sulfur</keyword>
<dbReference type="PROSITE" id="PS00198">
    <property type="entry name" value="4FE4S_FER_1"/>
    <property type="match status" value="1"/>
</dbReference>
<evidence type="ECO:0000313" key="7">
    <source>
        <dbReference type="Proteomes" id="UP001250932"/>
    </source>
</evidence>
<dbReference type="RefSeq" id="WP_313832367.1">
    <property type="nucleotide sequence ID" value="NZ_JAQOUE010000001.1"/>
</dbReference>
<evidence type="ECO:0000256" key="3">
    <source>
        <dbReference type="ARBA" id="ARBA00023004"/>
    </source>
</evidence>
<dbReference type="Gene3D" id="3.30.70.20">
    <property type="match status" value="1"/>
</dbReference>
<sequence>MASYLEVTQLPMTTENENTVDQEHAQEPKMVTVEIDGKAHQVPAGITLMKALWYAGHEVTRGAGCLGGFCGACGTYYRTKDDPKVKTCLACSHAVEDGMSFSFAPPFPARKAVYDLNTLENPKQDLFELYPEAPLCRNCNACTEACPQGIDVREGVWKAVFGDFKAVSETFMDCVMCGLCAPVCIADIAPSLVGVYASRAYGVREMEKPAGLADRIKAIEEGQYKEDWDRVLKMSDDELQQASANIK</sequence>
<keyword evidence="2" id="KW-0560">Oxidoreductase</keyword>
<dbReference type="EMBL" id="JAQOUE010000001">
    <property type="protein sequence ID" value="MDT7042013.1"/>
    <property type="molecule type" value="Genomic_DNA"/>
</dbReference>
<name>A0ABU3K6N4_9BACT</name>
<feature type="domain" description="4Fe-4S ferredoxin-type" evidence="5">
    <location>
        <begin position="127"/>
        <end position="155"/>
    </location>
</feature>
<keyword evidence="7" id="KW-1185">Reference proteome</keyword>
<dbReference type="Proteomes" id="UP001250932">
    <property type="component" value="Unassembled WGS sequence"/>
</dbReference>
<keyword evidence="1" id="KW-0479">Metal-binding</keyword>
<accession>A0ABU3K6N4</accession>
<dbReference type="Gene3D" id="3.10.20.440">
    <property type="entry name" value="2Fe-2S iron-sulphur cluster binding domain, sarcosine oxidase, alpha subunit, N-terminal domain"/>
    <property type="match status" value="1"/>
</dbReference>
<comment type="caution">
    <text evidence="6">The sequence shown here is derived from an EMBL/GenBank/DDBJ whole genome shotgun (WGS) entry which is preliminary data.</text>
</comment>
<gene>
    <name evidence="6" type="ORF">PPG34_06580</name>
</gene>
<dbReference type="PROSITE" id="PS51379">
    <property type="entry name" value="4FE4S_FER_2"/>
    <property type="match status" value="1"/>
</dbReference>
<evidence type="ECO:0000313" key="6">
    <source>
        <dbReference type="EMBL" id="MDT7042013.1"/>
    </source>
</evidence>
<reference evidence="6 7" key="1">
    <citation type="journal article" date="2023" name="ISME J.">
        <title>Cultivation and genomic characterization of novel and ubiquitous marine nitrite-oxidizing bacteria from the Nitrospirales.</title>
        <authorList>
            <person name="Mueller A.J."/>
            <person name="Daebeler A."/>
            <person name="Herbold C.W."/>
            <person name="Kirkegaard R.H."/>
            <person name="Daims H."/>
        </authorList>
    </citation>
    <scope>NUCLEOTIDE SEQUENCE [LARGE SCALE GENOMIC DNA]</scope>
    <source>
        <strain evidence="6 7">EB</strain>
    </source>
</reference>
<evidence type="ECO:0000256" key="2">
    <source>
        <dbReference type="ARBA" id="ARBA00023002"/>
    </source>
</evidence>